<dbReference type="InterPro" id="IPR036388">
    <property type="entry name" value="WH-like_DNA-bd_sf"/>
</dbReference>
<comment type="similarity">
    <text evidence="2 9">Belongs to the MGMT family.</text>
</comment>
<dbReference type="SUPFAM" id="SSF53155">
    <property type="entry name" value="Methylated DNA-protein cysteine methyltransferase domain"/>
    <property type="match status" value="1"/>
</dbReference>
<dbReference type="InterPro" id="IPR036217">
    <property type="entry name" value="MethylDNA_cys_MeTrfase_DNAb"/>
</dbReference>
<evidence type="ECO:0000256" key="5">
    <source>
        <dbReference type="ARBA" id="ARBA00022679"/>
    </source>
</evidence>
<dbReference type="OrthoDB" id="9802228at2"/>
<dbReference type="SUPFAM" id="SSF46767">
    <property type="entry name" value="Methylated DNA-protein cysteine methyltransferase, C-terminal domain"/>
    <property type="match status" value="1"/>
</dbReference>
<dbReference type="PROSITE" id="PS00374">
    <property type="entry name" value="MGMT"/>
    <property type="match status" value="1"/>
</dbReference>
<dbReference type="CDD" id="cd06445">
    <property type="entry name" value="ATase"/>
    <property type="match status" value="1"/>
</dbReference>
<feature type="active site" description="Nucleophile; methyl group acceptor" evidence="9">
    <location>
        <position position="143"/>
    </location>
</feature>
<evidence type="ECO:0000256" key="2">
    <source>
        <dbReference type="ARBA" id="ARBA00008711"/>
    </source>
</evidence>
<evidence type="ECO:0000259" key="11">
    <source>
        <dbReference type="Pfam" id="PF02870"/>
    </source>
</evidence>
<dbReference type="Gene3D" id="3.30.160.70">
    <property type="entry name" value="Methylated DNA-protein cysteine methyltransferase domain"/>
    <property type="match status" value="1"/>
</dbReference>
<evidence type="ECO:0000256" key="3">
    <source>
        <dbReference type="ARBA" id="ARBA00022490"/>
    </source>
</evidence>
<evidence type="ECO:0000256" key="7">
    <source>
        <dbReference type="ARBA" id="ARBA00023204"/>
    </source>
</evidence>
<evidence type="ECO:0000259" key="10">
    <source>
        <dbReference type="Pfam" id="PF01035"/>
    </source>
</evidence>
<dbReference type="PANTHER" id="PTHR10815">
    <property type="entry name" value="METHYLATED-DNA--PROTEIN-CYSTEINE METHYLTRANSFERASE"/>
    <property type="match status" value="1"/>
</dbReference>
<keyword evidence="5 9" id="KW-0808">Transferase</keyword>
<keyword evidence="7 9" id="KW-0234">DNA repair</keyword>
<proteinExistence type="inferred from homology"/>
<dbReference type="AlphaFoldDB" id="A0A0V8JAK4"/>
<comment type="catalytic activity">
    <reaction evidence="8 9">
        <text>a 6-O-methyl-2'-deoxyguanosine in DNA + L-cysteinyl-[protein] = S-methyl-L-cysteinyl-[protein] + a 2'-deoxyguanosine in DNA</text>
        <dbReference type="Rhea" id="RHEA:24000"/>
        <dbReference type="Rhea" id="RHEA-COMP:10131"/>
        <dbReference type="Rhea" id="RHEA-COMP:10132"/>
        <dbReference type="Rhea" id="RHEA-COMP:11367"/>
        <dbReference type="Rhea" id="RHEA-COMP:11368"/>
        <dbReference type="ChEBI" id="CHEBI:29950"/>
        <dbReference type="ChEBI" id="CHEBI:82612"/>
        <dbReference type="ChEBI" id="CHEBI:85445"/>
        <dbReference type="ChEBI" id="CHEBI:85448"/>
        <dbReference type="EC" id="2.1.1.63"/>
    </reaction>
</comment>
<keyword evidence="6 9" id="KW-0227">DNA damage</keyword>
<dbReference type="GO" id="GO:0006307">
    <property type="term" value="P:DNA alkylation repair"/>
    <property type="evidence" value="ECO:0007669"/>
    <property type="project" value="UniProtKB-UniRule"/>
</dbReference>
<dbReference type="Pfam" id="PF01035">
    <property type="entry name" value="DNA_binding_1"/>
    <property type="match status" value="1"/>
</dbReference>
<dbReference type="InterPro" id="IPR023546">
    <property type="entry name" value="MGMT"/>
</dbReference>
<dbReference type="Pfam" id="PF02870">
    <property type="entry name" value="Methyltransf_1N"/>
    <property type="match status" value="1"/>
</dbReference>
<comment type="caution">
    <text evidence="12">The sequence shown here is derived from an EMBL/GenBank/DDBJ whole genome shotgun (WGS) entry which is preliminary data.</text>
</comment>
<evidence type="ECO:0000256" key="9">
    <source>
        <dbReference type="HAMAP-Rule" id="MF_00772"/>
    </source>
</evidence>
<accession>A0A0V8JAK4</accession>
<dbReference type="InterPro" id="IPR008332">
    <property type="entry name" value="MethylG_MeTrfase_N"/>
</dbReference>
<evidence type="ECO:0000313" key="13">
    <source>
        <dbReference type="Proteomes" id="UP000054099"/>
    </source>
</evidence>
<dbReference type="InterPro" id="IPR014048">
    <property type="entry name" value="MethylDNA_cys_MeTrfase_DNA-bd"/>
</dbReference>
<dbReference type="PANTHER" id="PTHR10815:SF13">
    <property type="entry name" value="METHYLATED-DNA--PROTEIN-CYSTEINE METHYLTRANSFERASE"/>
    <property type="match status" value="1"/>
</dbReference>
<comment type="subcellular location">
    <subcellularLocation>
        <location evidence="9">Cytoplasm</location>
    </subcellularLocation>
</comment>
<feature type="domain" description="Methylated-DNA-[protein]-cysteine S-methyltransferase DNA binding" evidence="10">
    <location>
        <begin position="92"/>
        <end position="170"/>
    </location>
</feature>
<feature type="domain" description="Methylguanine DNA methyltransferase ribonuclease-like" evidence="11">
    <location>
        <begin position="10"/>
        <end position="88"/>
    </location>
</feature>
<evidence type="ECO:0000256" key="6">
    <source>
        <dbReference type="ARBA" id="ARBA00022763"/>
    </source>
</evidence>
<dbReference type="Gene3D" id="1.10.10.10">
    <property type="entry name" value="Winged helix-like DNA-binding domain superfamily/Winged helix DNA-binding domain"/>
    <property type="match status" value="1"/>
</dbReference>
<evidence type="ECO:0000256" key="4">
    <source>
        <dbReference type="ARBA" id="ARBA00022603"/>
    </source>
</evidence>
<dbReference type="HAMAP" id="MF_00772">
    <property type="entry name" value="OGT"/>
    <property type="match status" value="1"/>
</dbReference>
<dbReference type="GO" id="GO:0003908">
    <property type="term" value="F:methylated-DNA-[protein]-cysteine S-methyltransferase activity"/>
    <property type="evidence" value="ECO:0007669"/>
    <property type="project" value="UniProtKB-UniRule"/>
</dbReference>
<comment type="function">
    <text evidence="9">Involved in the cellular defense against the biological effects of O6-methylguanine (O6-MeG) and O4-methylthymine (O4-MeT) in DNA. Repairs the methylated nucleobase in DNA by stoichiometrically transferring the methyl group to a cysteine residue in the enzyme. This is a suicide reaction: the enzyme is irreversibly inactivated.</text>
</comment>
<keyword evidence="4 9" id="KW-0489">Methyltransferase</keyword>
<dbReference type="NCBIfam" id="TIGR00589">
    <property type="entry name" value="ogt"/>
    <property type="match status" value="1"/>
</dbReference>
<evidence type="ECO:0000256" key="1">
    <source>
        <dbReference type="ARBA" id="ARBA00001286"/>
    </source>
</evidence>
<reference evidence="12 13" key="1">
    <citation type="journal article" date="2014" name="Antonie Van Leeuwenhoek">
        <title>Fictibacillus enclensis sp. nov., isolated from marine sediment.</title>
        <authorList>
            <person name="Dastager S.G."/>
            <person name="Mawlankar R."/>
            <person name="Srinivasan K."/>
            <person name="Tang S.K."/>
            <person name="Lee J.C."/>
            <person name="Ramana V.V."/>
            <person name="Shouche Y.S."/>
        </authorList>
    </citation>
    <scope>NUCLEOTIDE SEQUENCE [LARGE SCALE GENOMIC DNA]</scope>
    <source>
        <strain evidence="12 13">NIO-1003</strain>
    </source>
</reference>
<dbReference type="Proteomes" id="UP000054099">
    <property type="component" value="Unassembled WGS sequence"/>
</dbReference>
<keyword evidence="13" id="KW-1185">Reference proteome</keyword>
<gene>
    <name evidence="12" type="ORF">AS030_00090</name>
</gene>
<dbReference type="RefSeq" id="WP_061967016.1">
    <property type="nucleotide sequence ID" value="NZ_FMAV01000001.1"/>
</dbReference>
<comment type="miscellaneous">
    <text evidence="9">This enzyme catalyzes only one turnover and therefore is not strictly catalytic. According to one definition, an enzyme is a biocatalyst that acts repeatedly and over many reaction cycles.</text>
</comment>
<dbReference type="InterPro" id="IPR001497">
    <property type="entry name" value="MethylDNA_cys_MeTrfase_AS"/>
</dbReference>
<evidence type="ECO:0000256" key="8">
    <source>
        <dbReference type="ARBA" id="ARBA00049348"/>
    </source>
</evidence>
<comment type="catalytic activity">
    <reaction evidence="1 9">
        <text>a 4-O-methyl-thymidine in DNA + L-cysteinyl-[protein] = a thymidine in DNA + S-methyl-L-cysteinyl-[protein]</text>
        <dbReference type="Rhea" id="RHEA:53428"/>
        <dbReference type="Rhea" id="RHEA-COMP:10131"/>
        <dbReference type="Rhea" id="RHEA-COMP:10132"/>
        <dbReference type="Rhea" id="RHEA-COMP:13555"/>
        <dbReference type="Rhea" id="RHEA-COMP:13556"/>
        <dbReference type="ChEBI" id="CHEBI:29950"/>
        <dbReference type="ChEBI" id="CHEBI:82612"/>
        <dbReference type="ChEBI" id="CHEBI:137386"/>
        <dbReference type="ChEBI" id="CHEBI:137387"/>
        <dbReference type="EC" id="2.1.1.63"/>
    </reaction>
</comment>
<dbReference type="InterPro" id="IPR036631">
    <property type="entry name" value="MGMT_N_sf"/>
</dbReference>
<dbReference type="GO" id="GO:0032259">
    <property type="term" value="P:methylation"/>
    <property type="evidence" value="ECO:0007669"/>
    <property type="project" value="UniProtKB-KW"/>
</dbReference>
<dbReference type="GO" id="GO:0005737">
    <property type="term" value="C:cytoplasm"/>
    <property type="evidence" value="ECO:0007669"/>
    <property type="project" value="UniProtKB-SubCell"/>
</dbReference>
<evidence type="ECO:0000313" key="12">
    <source>
        <dbReference type="EMBL" id="KSU84011.1"/>
    </source>
</evidence>
<name>A0A0V8JAK4_9BACL</name>
<dbReference type="EMBL" id="LNQN01000001">
    <property type="protein sequence ID" value="KSU84011.1"/>
    <property type="molecule type" value="Genomic_DNA"/>
</dbReference>
<sequence length="179" mass="19612">MCNIKTLFSYEEMDSPMGPLTVIATQNGICRIDFGSLEENLPSLQSWMSKHYLKGELIHSPEELKPVVDQLASYFNGNLQQFTIPLDLYGTPFQIKVWEELKGIPYGATCSYKDIAQGIGAPKAVRAVGSANNKNPVPIIIPCHRVVGSNGALVGYGGGLDKKELLLNIELQNFIPKSS</sequence>
<dbReference type="FunFam" id="1.10.10.10:FF:000214">
    <property type="entry name" value="Methylated-DNA--protein-cysteine methyltransferase"/>
    <property type="match status" value="1"/>
</dbReference>
<dbReference type="EC" id="2.1.1.63" evidence="9"/>
<keyword evidence="3 9" id="KW-0963">Cytoplasm</keyword>
<organism evidence="12 13">
    <name type="scientific">Fictibacillus enclensis</name>
    <dbReference type="NCBI Taxonomy" id="1017270"/>
    <lineage>
        <taxon>Bacteria</taxon>
        <taxon>Bacillati</taxon>
        <taxon>Bacillota</taxon>
        <taxon>Bacilli</taxon>
        <taxon>Bacillales</taxon>
        <taxon>Fictibacillaceae</taxon>
        <taxon>Fictibacillus</taxon>
    </lineage>
</organism>
<protein>
    <recommendedName>
        <fullName evidence="9">Methylated-DNA--protein-cysteine methyltransferase</fullName>
        <ecNumber evidence="9">2.1.1.63</ecNumber>
    </recommendedName>
    <alternativeName>
        <fullName evidence="9">6-O-methylguanine-DNA methyltransferase</fullName>
        <shortName evidence="9">MGMT</shortName>
    </alternativeName>
    <alternativeName>
        <fullName evidence="9">O-6-methylguanine-DNA-alkyltransferase</fullName>
    </alternativeName>
</protein>